<proteinExistence type="predicted"/>
<dbReference type="SUPFAM" id="SSF50978">
    <property type="entry name" value="WD40 repeat-like"/>
    <property type="match status" value="1"/>
</dbReference>
<reference evidence="6" key="2">
    <citation type="submission" date="2015-08" db="UniProtKB">
        <authorList>
            <consortium name="WormBaseParasite"/>
        </authorList>
    </citation>
    <scope>IDENTIFICATION</scope>
</reference>
<dbReference type="InterPro" id="IPR001841">
    <property type="entry name" value="Znf_RING"/>
</dbReference>
<keyword evidence="5" id="KW-1185">Reference proteome</keyword>
<protein>
    <submittedName>
        <fullName evidence="6">RING-type domain-containing protein</fullName>
    </submittedName>
</protein>
<dbReference type="AlphaFoldDB" id="A0A0K0FC05"/>
<name>A0A0K0FC05_STRVS</name>
<reference evidence="5" key="1">
    <citation type="submission" date="2014-07" db="EMBL/GenBank/DDBJ databases">
        <authorList>
            <person name="Martin A.A"/>
            <person name="De Silva N."/>
        </authorList>
    </citation>
    <scope>NUCLEOTIDE SEQUENCE</scope>
</reference>
<evidence type="ECO:0000256" key="3">
    <source>
        <dbReference type="PROSITE-ProRule" id="PRU00175"/>
    </source>
</evidence>
<dbReference type="SUPFAM" id="SSF57850">
    <property type="entry name" value="RING/U-box"/>
    <property type="match status" value="1"/>
</dbReference>
<dbReference type="InterPro" id="IPR036322">
    <property type="entry name" value="WD40_repeat_dom_sf"/>
</dbReference>
<keyword evidence="1 3" id="KW-0479">Metal-binding</keyword>
<dbReference type="WBParaSite" id="SVE_0636900.1">
    <property type="protein sequence ID" value="SVE_0636900.1"/>
    <property type="gene ID" value="SVE_0636900"/>
</dbReference>
<dbReference type="Gene3D" id="3.30.40.10">
    <property type="entry name" value="Zinc/RING finger domain, C3HC4 (zinc finger)"/>
    <property type="match status" value="1"/>
</dbReference>
<accession>A0A0K0FC05</accession>
<evidence type="ECO:0000313" key="6">
    <source>
        <dbReference type="WBParaSite" id="SVE_0636900.1"/>
    </source>
</evidence>
<evidence type="ECO:0000256" key="1">
    <source>
        <dbReference type="ARBA" id="ARBA00022771"/>
    </source>
</evidence>
<dbReference type="PROSITE" id="PS50089">
    <property type="entry name" value="ZF_RING_2"/>
    <property type="match status" value="1"/>
</dbReference>
<feature type="domain" description="RING-type" evidence="4">
    <location>
        <begin position="6"/>
        <end position="54"/>
    </location>
</feature>
<dbReference type="GO" id="GO:0008270">
    <property type="term" value="F:zinc ion binding"/>
    <property type="evidence" value="ECO:0007669"/>
    <property type="project" value="UniProtKB-KW"/>
</dbReference>
<keyword evidence="2" id="KW-0862">Zinc</keyword>
<dbReference type="InterPro" id="IPR013083">
    <property type="entry name" value="Znf_RING/FYVE/PHD"/>
</dbReference>
<dbReference type="Proteomes" id="UP000035680">
    <property type="component" value="Unassembled WGS sequence"/>
</dbReference>
<sequence length="431" mass="49499">MMAIECIICLESCEPSGTRHAPYSTPCRHVIGMECLEQLKVVSNDDNLNCPFCNENIKFSGCRPIYGFVEEDSTEESRNFIKESKENIRFSKDFNKDINGNIKFFDEHKGYILIAGEGSSKFPGTQFIKLIVTKDNKIYNISKSIIKPKCSCLCFNKFNNDVIEFCIGYINGTIKLYRCKFDGNNLKIIGKKSINNRDLISHLRGKIEVNSTCFLNNGNVAFSIGKGKLRIWNKSNKCLSKTQIFTKFSYSEFDNITLLKSTKYGDCIGVMNNRIYVFQKSGTSYELASEIGKKIISYSFDEDFTRLLVLYSNEMDEKRKNSVSQSFVFYEIIEIDYTDNFDKKFKKHYAINLIINNSIQSKIPKSFITQLFAAEQSDGTFLYHCILPNMKDIKNCLGITFVDGEEFCMQRNSRNKIAKIFKNKVVVTDMV</sequence>
<organism evidence="5 6">
    <name type="scientific">Strongyloides venezuelensis</name>
    <name type="common">Threadworm</name>
    <dbReference type="NCBI Taxonomy" id="75913"/>
    <lineage>
        <taxon>Eukaryota</taxon>
        <taxon>Metazoa</taxon>
        <taxon>Ecdysozoa</taxon>
        <taxon>Nematoda</taxon>
        <taxon>Chromadorea</taxon>
        <taxon>Rhabditida</taxon>
        <taxon>Tylenchina</taxon>
        <taxon>Panagrolaimomorpha</taxon>
        <taxon>Strongyloidoidea</taxon>
        <taxon>Strongyloididae</taxon>
        <taxon>Strongyloides</taxon>
    </lineage>
</organism>
<keyword evidence="1 3" id="KW-0863">Zinc-finger</keyword>
<evidence type="ECO:0000256" key="2">
    <source>
        <dbReference type="ARBA" id="ARBA00022833"/>
    </source>
</evidence>
<evidence type="ECO:0000259" key="4">
    <source>
        <dbReference type="PROSITE" id="PS50089"/>
    </source>
</evidence>
<evidence type="ECO:0000313" key="5">
    <source>
        <dbReference type="Proteomes" id="UP000035680"/>
    </source>
</evidence>